<organism evidence="3 4">
    <name type="scientific">Arthrobacter halodurans</name>
    <dbReference type="NCBI Taxonomy" id="516699"/>
    <lineage>
        <taxon>Bacteria</taxon>
        <taxon>Bacillati</taxon>
        <taxon>Actinomycetota</taxon>
        <taxon>Actinomycetes</taxon>
        <taxon>Micrococcales</taxon>
        <taxon>Micrococcaceae</taxon>
        <taxon>Arthrobacter</taxon>
    </lineage>
</organism>
<evidence type="ECO:0000256" key="2">
    <source>
        <dbReference type="SAM" id="SignalP"/>
    </source>
</evidence>
<evidence type="ECO:0000313" key="3">
    <source>
        <dbReference type="EMBL" id="MFB0834757.1"/>
    </source>
</evidence>
<gene>
    <name evidence="3" type="ORF">ACETWP_09175</name>
</gene>
<sequence>MKTLLKIVGTLVSLGAGYAGAKIVDATWTKFTGQVPPKVSDADAQAEAGLRHALTFAVISSVVASVIQVMTNRGTQRAIARFSKDIGEI</sequence>
<evidence type="ECO:0000256" key="1">
    <source>
        <dbReference type="SAM" id="Phobius"/>
    </source>
</evidence>
<feature type="transmembrane region" description="Helical" evidence="1">
    <location>
        <begin position="50"/>
        <end position="71"/>
    </location>
</feature>
<keyword evidence="4" id="KW-1185">Reference proteome</keyword>
<evidence type="ECO:0000313" key="4">
    <source>
        <dbReference type="Proteomes" id="UP001575652"/>
    </source>
</evidence>
<keyword evidence="1" id="KW-1133">Transmembrane helix</keyword>
<comment type="caution">
    <text evidence="3">The sequence shown here is derived from an EMBL/GenBank/DDBJ whole genome shotgun (WGS) entry which is preliminary data.</text>
</comment>
<keyword evidence="2" id="KW-0732">Signal</keyword>
<protein>
    <submittedName>
        <fullName evidence="3">DUF4235 domain-containing protein</fullName>
    </submittedName>
</protein>
<feature type="chain" id="PRO_5047459050" evidence="2">
    <location>
        <begin position="22"/>
        <end position="89"/>
    </location>
</feature>
<feature type="signal peptide" evidence="2">
    <location>
        <begin position="1"/>
        <end position="21"/>
    </location>
</feature>
<dbReference type="InterPro" id="IPR025329">
    <property type="entry name" value="DUF4235"/>
</dbReference>
<dbReference type="EMBL" id="JBHDLJ010000006">
    <property type="protein sequence ID" value="MFB0834757.1"/>
    <property type="molecule type" value="Genomic_DNA"/>
</dbReference>
<accession>A0ABV4UR87</accession>
<name>A0ABV4UR87_9MICC</name>
<proteinExistence type="predicted"/>
<keyword evidence="1" id="KW-0812">Transmembrane</keyword>
<dbReference type="Pfam" id="PF14019">
    <property type="entry name" value="DUF4235"/>
    <property type="match status" value="1"/>
</dbReference>
<keyword evidence="1" id="KW-0472">Membrane</keyword>
<reference evidence="3 4" key="1">
    <citation type="submission" date="2024-09" db="EMBL/GenBank/DDBJ databases">
        <authorList>
            <person name="Salinas-Garcia M.A."/>
            <person name="Prieme A."/>
        </authorList>
    </citation>
    <scope>NUCLEOTIDE SEQUENCE [LARGE SCALE GENOMIC DNA]</scope>
    <source>
        <strain evidence="3 4">DSM 21081</strain>
    </source>
</reference>
<dbReference type="RefSeq" id="WP_373971929.1">
    <property type="nucleotide sequence ID" value="NZ_JBHDLJ010000006.1"/>
</dbReference>
<dbReference type="Proteomes" id="UP001575652">
    <property type="component" value="Unassembled WGS sequence"/>
</dbReference>